<evidence type="ECO:0000313" key="1">
    <source>
        <dbReference type="EMBL" id="CAB4697372.1"/>
    </source>
</evidence>
<dbReference type="PROSITE" id="PS51257">
    <property type="entry name" value="PROKAR_LIPOPROTEIN"/>
    <property type="match status" value="1"/>
</dbReference>
<dbReference type="AlphaFoldDB" id="A0A6J6PFN3"/>
<gene>
    <name evidence="1" type="ORF">UFOPK2399_01118</name>
</gene>
<organism evidence="1">
    <name type="scientific">freshwater metagenome</name>
    <dbReference type="NCBI Taxonomy" id="449393"/>
    <lineage>
        <taxon>unclassified sequences</taxon>
        <taxon>metagenomes</taxon>
        <taxon>ecological metagenomes</taxon>
    </lineage>
</organism>
<dbReference type="EMBL" id="CAEZXP010000002">
    <property type="protein sequence ID" value="CAB4697372.1"/>
    <property type="molecule type" value="Genomic_DNA"/>
</dbReference>
<accession>A0A6J6PFN3</accession>
<sequence>MRYRVLLSLLLAAACVVTLAPVERASAAGGNYVFDGGSTAEQGQVTAALNASAFNWSLVTSQVTIHIVRNVATEATPGNIWVDANLLDAGRFSWGIVQHEYAHQVDFFLLNDTTRTTLQSSLGGQDWCYGVSGLPHSAYGCERFASVLAWSYWQSSDNALQPQRRGDESSAMAPAAFRTLMVSLLGSGASTATISKTTLALAPTVAAAPKPRCH</sequence>
<proteinExistence type="predicted"/>
<name>A0A6J6PFN3_9ZZZZ</name>
<reference evidence="1" key="1">
    <citation type="submission" date="2020-05" db="EMBL/GenBank/DDBJ databases">
        <authorList>
            <person name="Chiriac C."/>
            <person name="Salcher M."/>
            <person name="Ghai R."/>
            <person name="Kavagutti S V."/>
        </authorList>
    </citation>
    <scope>NUCLEOTIDE SEQUENCE</scope>
</reference>
<protein>
    <submittedName>
        <fullName evidence="1">Unannotated protein</fullName>
    </submittedName>
</protein>